<accession>A0A9X3PLU4</accession>
<name>A0A9X3PLU4_9ACTN</name>
<evidence type="ECO:0000313" key="5">
    <source>
        <dbReference type="Proteomes" id="UP001145799"/>
    </source>
</evidence>
<reference evidence="4 6" key="2">
    <citation type="submission" date="2023-07" db="EMBL/GenBank/DDBJ databases">
        <title>Sequencing the genomes of 1000 actinobacteria strains.</title>
        <authorList>
            <person name="Klenk H.-P."/>
        </authorList>
    </citation>
    <scope>NUCLEOTIDE SEQUENCE [LARGE SCALE GENOMIC DNA]</scope>
    <source>
        <strain evidence="4 6">DSM 44724</strain>
    </source>
</reference>
<proteinExistence type="predicted"/>
<feature type="domain" description="DUF4132" evidence="2">
    <location>
        <begin position="813"/>
        <end position="985"/>
    </location>
</feature>
<evidence type="ECO:0000313" key="3">
    <source>
        <dbReference type="EMBL" id="MDA1387625.1"/>
    </source>
</evidence>
<reference evidence="3" key="1">
    <citation type="submission" date="2022-12" db="EMBL/GenBank/DDBJ databases">
        <title>Gycomyces niveus sp.nov., a novel actinomycete isolated from soil in Shouguang.</title>
        <authorList>
            <person name="Yang X."/>
        </authorList>
    </citation>
    <scope>NUCLEOTIDE SEQUENCE</scope>
    <source>
        <strain evidence="3">DSM 44724</strain>
    </source>
</reference>
<evidence type="ECO:0000259" key="2">
    <source>
        <dbReference type="Pfam" id="PF13569"/>
    </source>
</evidence>
<keyword evidence="6" id="KW-1185">Reference proteome</keyword>
<evidence type="ECO:0000313" key="6">
    <source>
        <dbReference type="Proteomes" id="UP001183604"/>
    </source>
</evidence>
<protein>
    <submittedName>
        <fullName evidence="3">DUF4132 domain-containing protein</fullName>
    </submittedName>
</protein>
<comment type="caution">
    <text evidence="3">The sequence shown here is derived from an EMBL/GenBank/DDBJ whole genome shotgun (WGS) entry which is preliminary data.</text>
</comment>
<evidence type="ECO:0000256" key="1">
    <source>
        <dbReference type="SAM" id="MobiDB-lite"/>
    </source>
</evidence>
<dbReference type="InterPro" id="IPR025406">
    <property type="entry name" value="DUF4132"/>
</dbReference>
<feature type="compositionally biased region" description="Basic and acidic residues" evidence="1">
    <location>
        <begin position="812"/>
        <end position="832"/>
    </location>
</feature>
<dbReference type="AlphaFoldDB" id="A0A9X3PLU4"/>
<dbReference type="Pfam" id="PF13569">
    <property type="entry name" value="DUF4132"/>
    <property type="match status" value="1"/>
</dbReference>
<feature type="region of interest" description="Disordered" evidence="1">
    <location>
        <begin position="807"/>
        <end position="832"/>
    </location>
</feature>
<dbReference type="Proteomes" id="UP001145799">
    <property type="component" value="Unassembled WGS sequence"/>
</dbReference>
<dbReference type="RefSeq" id="WP_270124130.1">
    <property type="nucleotide sequence ID" value="NZ_BAAAOM010000002.1"/>
</dbReference>
<sequence length="1079" mass="117196">MAEYDAAREDEFTIPADWIDQALVTARPGNGVRYPFEPDPETAAWFSKLVEEHRDAMAAAWDQPSADPAFAESALDYLNGEATPLGLSLVSSQLRHSRAVYVDYHQRDTSHYRKEVEAWTQIHGLAFAVAAFAEGLTYVTVWPPEGDFTVGAPAMSNGAWWAWMRPDGPVPLLRTMIANVDAAEYGRVVAAVGTRRGTPGQRLAAAFLLPDEHAWVDDACDALQSGAVGGTRMEGPWRFVGNAEQVKRLGEKRISLADLHDGTVPELVAHLGAAALPILIATFKYKSLAAPARARLFDGIAAIPTDEAMAYLLDRVGEPQVNEALAQAVSRFPLRAARLAAPRVGAYSTAERWKLAGVLRSTVDSALLGLLDPVAREAIEGLLGGGVLPELSAGRLPAVLTAPPWREVRRALPPVKGLKPPSEVVLRWEPAEFERAMAIRPAFQSWDEDAYWAEIVGDVRNRSGLELESDVFSQVARGGAAVADAVVEKIARKPAYGAALVPVRSAKAAHRAADWLVRLKSGRVHAIDWLDRHGADAAPLLVPAALGGDKKTRPAAEAALRYTGRVAGDEAVLRAVAAHYDPDVVARVGELLATDPAVPLGADPKPGDWADARLLPPVVLKDGSARLPHEGVVNLIAALSLWSPRLPYPGLEPVRDLCDAESLERFSIALFELWLSAGAPSDDTWAVDQLGCFGTDATAALLGGLVDEWAGHSHVERARLGLVVLAEIGTETAFEAIYRFGSLDKFPTTTEFARGLADRLAADHGTDAETLADRLIPDLGITDPEVLAFDYGHRRFHVAFDERLNPRLTDPAGRERKSLPSPGVRDDKATAEASRKRYKRLLEDLERLVNREAARLEKAMMDSRARTVSDFRRFAAHPVMSTLARRVVWAADEGRSVKGFRIAEDGSLSDVDERGLALPEDARVLVAHPALIPAEVAAWTQILNDYAVLQPFPQLARPAPAFTEEALETGRLRRFEGRTARLGPLAEVVPITREMRSPDDHTYVYSFRRQVPGGHLLVDVDPPVTDYLPDPNGRCRLVSVHFATTTNRHPDYAHPLPGKAIDPVTAAELLGALTDACQD</sequence>
<dbReference type="EMBL" id="JAVDYD010000001">
    <property type="protein sequence ID" value="MDR7336608.1"/>
    <property type="molecule type" value="Genomic_DNA"/>
</dbReference>
<evidence type="ECO:0000313" key="4">
    <source>
        <dbReference type="EMBL" id="MDR7336608.1"/>
    </source>
</evidence>
<organism evidence="3 5">
    <name type="scientific">Glycomyces lechevalierae</name>
    <dbReference type="NCBI Taxonomy" id="256034"/>
    <lineage>
        <taxon>Bacteria</taxon>
        <taxon>Bacillati</taxon>
        <taxon>Actinomycetota</taxon>
        <taxon>Actinomycetes</taxon>
        <taxon>Glycomycetales</taxon>
        <taxon>Glycomycetaceae</taxon>
        <taxon>Glycomyces</taxon>
    </lineage>
</organism>
<dbReference type="Proteomes" id="UP001183604">
    <property type="component" value="Unassembled WGS sequence"/>
</dbReference>
<dbReference type="EMBL" id="JAPZVQ010000017">
    <property type="protein sequence ID" value="MDA1387625.1"/>
    <property type="molecule type" value="Genomic_DNA"/>
</dbReference>
<gene>
    <name evidence="4" type="ORF">J2S69_000327</name>
    <name evidence="3" type="ORF">O2L01_21705</name>
</gene>